<dbReference type="OrthoDB" id="997988at2759"/>
<dbReference type="InterPro" id="IPR036691">
    <property type="entry name" value="Endo/exonu/phosph_ase_sf"/>
</dbReference>
<evidence type="ECO:0000313" key="2">
    <source>
        <dbReference type="EMBL" id="GAV90649.1"/>
    </source>
</evidence>
<feature type="domain" description="Endonuclease/exonuclease/phosphatase" evidence="1">
    <location>
        <begin position="5"/>
        <end position="87"/>
    </location>
</feature>
<protein>
    <recommendedName>
        <fullName evidence="1">Endonuclease/exonuclease/phosphatase domain-containing protein</fullName>
    </recommendedName>
</protein>
<dbReference type="AlphaFoldDB" id="A0A1Q3DDZ9"/>
<dbReference type="GO" id="GO:0003824">
    <property type="term" value="F:catalytic activity"/>
    <property type="evidence" value="ECO:0007669"/>
    <property type="project" value="InterPro"/>
</dbReference>
<gene>
    <name evidence="2" type="ORF">CFOL_v3_34056</name>
</gene>
<comment type="caution">
    <text evidence="2">The sequence shown here is derived from an EMBL/GenBank/DDBJ whole genome shotgun (WGS) entry which is preliminary data.</text>
</comment>
<name>A0A1Q3DDZ9_CEPFO</name>
<dbReference type="STRING" id="3775.A0A1Q3DDZ9"/>
<dbReference type="Proteomes" id="UP000187406">
    <property type="component" value="Unassembled WGS sequence"/>
</dbReference>
<dbReference type="PANTHER" id="PTHR35218:SF9">
    <property type="entry name" value="ENDONUCLEASE_EXONUCLEASE_PHOSPHATASE DOMAIN-CONTAINING PROTEIN"/>
    <property type="match status" value="1"/>
</dbReference>
<evidence type="ECO:0000259" key="1">
    <source>
        <dbReference type="Pfam" id="PF03372"/>
    </source>
</evidence>
<reference evidence="3" key="1">
    <citation type="submission" date="2016-04" db="EMBL/GenBank/DDBJ databases">
        <title>Cephalotus genome sequencing.</title>
        <authorList>
            <person name="Fukushima K."/>
            <person name="Hasebe M."/>
            <person name="Fang X."/>
        </authorList>
    </citation>
    <scope>NUCLEOTIDE SEQUENCE [LARGE SCALE GENOMIC DNA]</scope>
    <source>
        <strain evidence="3">cv. St1</strain>
    </source>
</reference>
<sequence>MSCLNWNYRGLGNPPSVRGLLNLIKSHSPSCVFLSETWLSVQEMELAWVKLRFQNCFTISANGSRGGLVLVWSDDMDFTIKSYSLSHVDDVINFREGRWG</sequence>
<dbReference type="Gene3D" id="3.60.10.10">
    <property type="entry name" value="Endonuclease/exonuclease/phosphatase"/>
    <property type="match status" value="1"/>
</dbReference>
<proteinExistence type="predicted"/>
<dbReference type="InParanoid" id="A0A1Q3DDZ9"/>
<dbReference type="PANTHER" id="PTHR35218">
    <property type="entry name" value="RNASE H DOMAIN-CONTAINING PROTEIN"/>
    <property type="match status" value="1"/>
</dbReference>
<keyword evidence="3" id="KW-1185">Reference proteome</keyword>
<organism evidence="2 3">
    <name type="scientific">Cephalotus follicularis</name>
    <name type="common">Albany pitcher plant</name>
    <dbReference type="NCBI Taxonomy" id="3775"/>
    <lineage>
        <taxon>Eukaryota</taxon>
        <taxon>Viridiplantae</taxon>
        <taxon>Streptophyta</taxon>
        <taxon>Embryophyta</taxon>
        <taxon>Tracheophyta</taxon>
        <taxon>Spermatophyta</taxon>
        <taxon>Magnoliopsida</taxon>
        <taxon>eudicotyledons</taxon>
        <taxon>Gunneridae</taxon>
        <taxon>Pentapetalae</taxon>
        <taxon>rosids</taxon>
        <taxon>fabids</taxon>
        <taxon>Oxalidales</taxon>
        <taxon>Cephalotaceae</taxon>
        <taxon>Cephalotus</taxon>
    </lineage>
</organism>
<accession>A0A1Q3DDZ9</accession>
<dbReference type="EMBL" id="BDDD01006465">
    <property type="protein sequence ID" value="GAV90649.1"/>
    <property type="molecule type" value="Genomic_DNA"/>
</dbReference>
<evidence type="ECO:0000313" key="3">
    <source>
        <dbReference type="Proteomes" id="UP000187406"/>
    </source>
</evidence>
<dbReference type="InterPro" id="IPR005135">
    <property type="entry name" value="Endo/exonuclease/phosphatase"/>
</dbReference>
<dbReference type="SUPFAM" id="SSF56219">
    <property type="entry name" value="DNase I-like"/>
    <property type="match status" value="1"/>
</dbReference>
<dbReference type="Pfam" id="PF03372">
    <property type="entry name" value="Exo_endo_phos"/>
    <property type="match status" value="1"/>
</dbReference>